<evidence type="ECO:0000313" key="4">
    <source>
        <dbReference type="Proteomes" id="UP000189513"/>
    </source>
</evidence>
<feature type="transmembrane region" description="Helical" evidence="1">
    <location>
        <begin position="12"/>
        <end position="30"/>
    </location>
</feature>
<organism evidence="2">
    <name type="scientific">Cyberlindnera fabianii</name>
    <name type="common">Yeast</name>
    <name type="synonym">Hansenula fabianii</name>
    <dbReference type="NCBI Taxonomy" id="36022"/>
    <lineage>
        <taxon>Eukaryota</taxon>
        <taxon>Fungi</taxon>
        <taxon>Dikarya</taxon>
        <taxon>Ascomycota</taxon>
        <taxon>Saccharomycotina</taxon>
        <taxon>Saccharomycetes</taxon>
        <taxon>Phaffomycetales</taxon>
        <taxon>Phaffomycetaceae</taxon>
        <taxon>Cyberlindnera</taxon>
    </lineage>
</organism>
<reference evidence="4" key="2">
    <citation type="journal article" date="2017" name="Genome Announc.">
        <title>Genome sequences of Cyberlindnera fabianii 65, Pichia kudriavzevii 129, and Saccharomyces cerevisiae 131 isolated from fermented masau fruits in Zimbabwe.</title>
        <authorList>
            <person name="van Rijswijck I.M.H."/>
            <person name="Derks M.F.L."/>
            <person name="Abee T."/>
            <person name="de Ridder D."/>
            <person name="Smid E.J."/>
        </authorList>
    </citation>
    <scope>NUCLEOTIDE SEQUENCE [LARGE SCALE GENOMIC DNA]</scope>
    <source>
        <strain evidence="4">65</strain>
    </source>
</reference>
<keyword evidence="1" id="KW-0472">Membrane</keyword>
<reference evidence="2" key="1">
    <citation type="journal article" date="2014" name="Genome Announc.">
        <title>Genome sequence of the yeast Cyberlindnera fabianii (Hansenula fabianii).</title>
        <authorList>
            <person name="Freel K.C."/>
            <person name="Sarilar V."/>
            <person name="Neuveglise C."/>
            <person name="Devillers H."/>
            <person name="Friedrich A."/>
            <person name="Schacherer J."/>
        </authorList>
    </citation>
    <scope>NUCLEOTIDE SEQUENCE</scope>
    <source>
        <strain evidence="2">YJS4271</strain>
    </source>
</reference>
<evidence type="ECO:0000313" key="3">
    <source>
        <dbReference type="EMBL" id="ONH66069.1"/>
    </source>
</evidence>
<keyword evidence="1" id="KW-1133">Transmembrane helix</keyword>
<protein>
    <submittedName>
        <fullName evidence="2">CYFA0S02e02366g1_1</fullName>
    </submittedName>
</protein>
<sequence>MPAPAPSTFGRVVAGTIGLLIGGSVTYYMTKDYQLIKYTPPELNADGTPKHKKVQVQFREMQPLELTPEAKMRRQAKLSRARVQEAEQIIQEPTS</sequence>
<reference evidence="3" key="3">
    <citation type="submission" date="2017-01" db="EMBL/GenBank/DDBJ databases">
        <authorList>
            <person name="Mah S.A."/>
            <person name="Swanson W.J."/>
            <person name="Moy G.W."/>
            <person name="Vacquier V.D."/>
        </authorList>
    </citation>
    <scope>NUCLEOTIDE SEQUENCE [LARGE SCALE GENOMIC DNA]</scope>
    <source>
        <strain evidence="3">65</strain>
    </source>
</reference>
<name>A0A061AUX7_CYBFA</name>
<dbReference type="OrthoDB" id="3980325at2759"/>
<dbReference type="EMBL" id="LK052887">
    <property type="protein sequence ID" value="CDR38500.1"/>
    <property type="molecule type" value="Genomic_DNA"/>
</dbReference>
<accession>A0A061AUX7</accession>
<dbReference type="VEuPathDB" id="FungiDB:BON22_4125"/>
<keyword evidence="1" id="KW-0812">Transmembrane</keyword>
<dbReference type="AlphaFoldDB" id="A0A061AUX7"/>
<keyword evidence="4" id="KW-1185">Reference proteome</keyword>
<evidence type="ECO:0000313" key="2">
    <source>
        <dbReference type="EMBL" id="CDR38500.1"/>
    </source>
</evidence>
<dbReference type="Proteomes" id="UP000189513">
    <property type="component" value="Unassembled WGS sequence"/>
</dbReference>
<proteinExistence type="predicted"/>
<gene>
    <name evidence="3" type="ORF">BON22_4125</name>
    <name evidence="2" type="ORF">CYFA0S_02e02366g</name>
</gene>
<dbReference type="EMBL" id="MPUK01000008">
    <property type="protein sequence ID" value="ONH66069.1"/>
    <property type="molecule type" value="Genomic_DNA"/>
</dbReference>
<evidence type="ECO:0000256" key="1">
    <source>
        <dbReference type="SAM" id="Phobius"/>
    </source>
</evidence>